<evidence type="ECO:0000313" key="2">
    <source>
        <dbReference type="Proteomes" id="UP001183629"/>
    </source>
</evidence>
<keyword evidence="2" id="KW-1185">Reference proteome</keyword>
<comment type="caution">
    <text evidence="1">The sequence shown here is derived from an EMBL/GenBank/DDBJ whole genome shotgun (WGS) entry which is preliminary data.</text>
</comment>
<proteinExistence type="predicted"/>
<dbReference type="Proteomes" id="UP001183629">
    <property type="component" value="Unassembled WGS sequence"/>
</dbReference>
<gene>
    <name evidence="1" type="ORF">J2S44_000607</name>
</gene>
<evidence type="ECO:0000313" key="1">
    <source>
        <dbReference type="EMBL" id="MDR7320357.1"/>
    </source>
</evidence>
<protein>
    <submittedName>
        <fullName evidence="1">Uncharacterized protein</fullName>
    </submittedName>
</protein>
<accession>A0AAE3ZJY1</accession>
<dbReference type="RefSeq" id="WP_310408829.1">
    <property type="nucleotide sequence ID" value="NZ_JAVDYC010000001.1"/>
</dbReference>
<organism evidence="1 2">
    <name type="scientific">Catenuloplanes niger</name>
    <dbReference type="NCBI Taxonomy" id="587534"/>
    <lineage>
        <taxon>Bacteria</taxon>
        <taxon>Bacillati</taxon>
        <taxon>Actinomycetota</taxon>
        <taxon>Actinomycetes</taxon>
        <taxon>Micromonosporales</taxon>
        <taxon>Micromonosporaceae</taxon>
        <taxon>Catenuloplanes</taxon>
    </lineage>
</organism>
<reference evidence="1 2" key="1">
    <citation type="submission" date="2023-07" db="EMBL/GenBank/DDBJ databases">
        <title>Sequencing the genomes of 1000 actinobacteria strains.</title>
        <authorList>
            <person name="Klenk H.-P."/>
        </authorList>
    </citation>
    <scope>NUCLEOTIDE SEQUENCE [LARGE SCALE GENOMIC DNA]</scope>
    <source>
        <strain evidence="1 2">DSM 44711</strain>
    </source>
</reference>
<dbReference type="EMBL" id="JAVDYC010000001">
    <property type="protein sequence ID" value="MDR7320357.1"/>
    <property type="molecule type" value="Genomic_DNA"/>
</dbReference>
<name>A0AAE3ZJY1_9ACTN</name>
<sequence length="158" mass="17293">MLTARKTSLWRDQYEIGADGRVLTTWSNSFWRQGGDFTLDGRSYRVRGSIMGRTFTMTEDGGEPLAEAGRVGRKRWTVTAGGHTYHFRRASFWSGDQELHDDTGRRGSIRRTGFWRTGVVADLPGLPPPVQVFVLGVVISMWNAEQTAAAAGAGGAGG</sequence>
<dbReference type="AlphaFoldDB" id="A0AAE3ZJY1"/>